<evidence type="ECO:0008006" key="4">
    <source>
        <dbReference type="Google" id="ProtNLM"/>
    </source>
</evidence>
<dbReference type="InterPro" id="IPR036390">
    <property type="entry name" value="WH_DNA-bd_sf"/>
</dbReference>
<protein>
    <recommendedName>
        <fullName evidence="4">DUF3489 domain-containing protein</fullName>
    </recommendedName>
</protein>
<sequence>MGRDNIRGSSHPSVVGANGHNGATAANAFGINMGFAFFHAGTSEGAEETAGGSAASSADQCRCQPAGGNEGADAGNGQHADAGEQSSPASAPRAPRAACALRPPRTGTKQETVLTLLRRDEGATIAQVIDATGWQQHTVRGFLAGLKRRGITVEVLKRVRQVGPNKQGAKGSYSIYRIAPATTAPAEAG</sequence>
<dbReference type="EMBL" id="BMKW01000037">
    <property type="protein sequence ID" value="GGJ44904.1"/>
    <property type="molecule type" value="Genomic_DNA"/>
</dbReference>
<feature type="compositionally biased region" description="Low complexity" evidence="1">
    <location>
        <begin position="86"/>
        <end position="105"/>
    </location>
</feature>
<dbReference type="Proteomes" id="UP000661507">
    <property type="component" value="Unassembled WGS sequence"/>
</dbReference>
<name>A0A917L532_9PROT</name>
<proteinExistence type="predicted"/>
<evidence type="ECO:0000313" key="2">
    <source>
        <dbReference type="EMBL" id="GGJ44904.1"/>
    </source>
</evidence>
<reference evidence="2" key="2">
    <citation type="submission" date="2020-09" db="EMBL/GenBank/DDBJ databases">
        <authorList>
            <person name="Sun Q."/>
            <person name="Zhou Y."/>
        </authorList>
    </citation>
    <scope>NUCLEOTIDE SEQUENCE</scope>
    <source>
        <strain evidence="2">CGMCC 1.3617</strain>
    </source>
</reference>
<organism evidence="2 3">
    <name type="scientific">Neoroseomonas lacus</name>
    <dbReference type="NCBI Taxonomy" id="287609"/>
    <lineage>
        <taxon>Bacteria</taxon>
        <taxon>Pseudomonadati</taxon>
        <taxon>Pseudomonadota</taxon>
        <taxon>Alphaproteobacteria</taxon>
        <taxon>Acetobacterales</taxon>
        <taxon>Acetobacteraceae</taxon>
        <taxon>Neoroseomonas</taxon>
    </lineage>
</organism>
<feature type="region of interest" description="Disordered" evidence="1">
    <location>
        <begin position="46"/>
        <end position="105"/>
    </location>
</feature>
<dbReference type="SUPFAM" id="SSF46785">
    <property type="entry name" value="Winged helix' DNA-binding domain"/>
    <property type="match status" value="1"/>
</dbReference>
<feature type="compositionally biased region" description="Low complexity" evidence="1">
    <location>
        <begin position="46"/>
        <end position="58"/>
    </location>
</feature>
<evidence type="ECO:0000313" key="3">
    <source>
        <dbReference type="Proteomes" id="UP000661507"/>
    </source>
</evidence>
<accession>A0A917L532</accession>
<comment type="caution">
    <text evidence="2">The sequence shown here is derived from an EMBL/GenBank/DDBJ whole genome shotgun (WGS) entry which is preliminary data.</text>
</comment>
<evidence type="ECO:0000256" key="1">
    <source>
        <dbReference type="SAM" id="MobiDB-lite"/>
    </source>
</evidence>
<dbReference type="InterPro" id="IPR021880">
    <property type="entry name" value="DUF3489"/>
</dbReference>
<reference evidence="2" key="1">
    <citation type="journal article" date="2014" name="Int. J. Syst. Evol. Microbiol.">
        <title>Complete genome sequence of Corynebacterium casei LMG S-19264T (=DSM 44701T), isolated from a smear-ripened cheese.</title>
        <authorList>
            <consortium name="US DOE Joint Genome Institute (JGI-PGF)"/>
            <person name="Walter F."/>
            <person name="Albersmeier A."/>
            <person name="Kalinowski J."/>
            <person name="Ruckert C."/>
        </authorList>
    </citation>
    <scope>NUCLEOTIDE SEQUENCE</scope>
    <source>
        <strain evidence="2">CGMCC 1.3617</strain>
    </source>
</reference>
<dbReference type="Pfam" id="PF11994">
    <property type="entry name" value="DUF3489"/>
    <property type="match status" value="1"/>
</dbReference>
<keyword evidence="3" id="KW-1185">Reference proteome</keyword>
<gene>
    <name evidence="2" type="ORF">GCM10011320_60410</name>
</gene>
<dbReference type="AlphaFoldDB" id="A0A917L532"/>